<name>A0AAV5MIE3_9ROSI</name>
<dbReference type="EMBL" id="BPVZ01000254">
    <property type="protein sequence ID" value="GKV48352.1"/>
    <property type="molecule type" value="Genomic_DNA"/>
</dbReference>
<proteinExistence type="predicted"/>
<reference evidence="1 2" key="1">
    <citation type="journal article" date="2021" name="Commun. Biol.">
        <title>The genome of Shorea leprosula (Dipterocarpaceae) highlights the ecological relevance of drought in aseasonal tropical rainforests.</title>
        <authorList>
            <person name="Ng K.K.S."/>
            <person name="Kobayashi M.J."/>
            <person name="Fawcett J.A."/>
            <person name="Hatakeyama M."/>
            <person name="Paape T."/>
            <person name="Ng C.H."/>
            <person name="Ang C.C."/>
            <person name="Tnah L.H."/>
            <person name="Lee C.T."/>
            <person name="Nishiyama T."/>
            <person name="Sese J."/>
            <person name="O'Brien M.J."/>
            <person name="Copetti D."/>
            <person name="Mohd Noor M.I."/>
            <person name="Ong R.C."/>
            <person name="Putra M."/>
            <person name="Sireger I.Z."/>
            <person name="Indrioko S."/>
            <person name="Kosugi Y."/>
            <person name="Izuno A."/>
            <person name="Isagi Y."/>
            <person name="Lee S.L."/>
            <person name="Shimizu K.K."/>
        </authorList>
    </citation>
    <scope>NUCLEOTIDE SEQUENCE [LARGE SCALE GENOMIC DNA]</scope>
    <source>
        <strain evidence="1">214</strain>
    </source>
</reference>
<dbReference type="AlphaFoldDB" id="A0AAV5MIE3"/>
<keyword evidence="2" id="KW-1185">Reference proteome</keyword>
<gene>
    <name evidence="1" type="ORF">SLEP1_g55174</name>
</gene>
<organism evidence="1 2">
    <name type="scientific">Rubroshorea leprosula</name>
    <dbReference type="NCBI Taxonomy" id="152421"/>
    <lineage>
        <taxon>Eukaryota</taxon>
        <taxon>Viridiplantae</taxon>
        <taxon>Streptophyta</taxon>
        <taxon>Embryophyta</taxon>
        <taxon>Tracheophyta</taxon>
        <taxon>Spermatophyta</taxon>
        <taxon>Magnoliopsida</taxon>
        <taxon>eudicotyledons</taxon>
        <taxon>Gunneridae</taxon>
        <taxon>Pentapetalae</taxon>
        <taxon>rosids</taxon>
        <taxon>malvids</taxon>
        <taxon>Malvales</taxon>
        <taxon>Dipterocarpaceae</taxon>
        <taxon>Rubroshorea</taxon>
    </lineage>
</organism>
<protein>
    <submittedName>
        <fullName evidence="1">Uncharacterized protein</fullName>
    </submittedName>
</protein>
<comment type="caution">
    <text evidence="1">The sequence shown here is derived from an EMBL/GenBank/DDBJ whole genome shotgun (WGS) entry which is preliminary data.</text>
</comment>
<dbReference type="Proteomes" id="UP001054252">
    <property type="component" value="Unassembled WGS sequence"/>
</dbReference>
<evidence type="ECO:0000313" key="2">
    <source>
        <dbReference type="Proteomes" id="UP001054252"/>
    </source>
</evidence>
<accession>A0AAV5MIE3</accession>
<evidence type="ECO:0000313" key="1">
    <source>
        <dbReference type="EMBL" id="GKV48352.1"/>
    </source>
</evidence>
<sequence>MELPVIDLELHLKITSQLDGHSAKEAADIGAGLVSCAARDNLRIHFSFAIPIASFLVSFHLNWAENQLLPLGSTDPSSRNLSADNDL</sequence>